<dbReference type="PANTHER" id="PTHR43685">
    <property type="entry name" value="GLYCOSYLTRANSFERASE"/>
    <property type="match status" value="1"/>
</dbReference>
<reference evidence="5 6" key="1">
    <citation type="submission" date="2019-03" db="EMBL/GenBank/DDBJ databases">
        <title>Draft genome sequences of novel Actinobacteria.</title>
        <authorList>
            <person name="Sahin N."/>
            <person name="Ay H."/>
            <person name="Saygin H."/>
        </authorList>
    </citation>
    <scope>NUCLEOTIDE SEQUENCE [LARGE SCALE GENOMIC DNA]</scope>
    <source>
        <strain evidence="5 6">5K138</strain>
    </source>
</reference>
<comment type="similarity">
    <text evidence="1">Belongs to the glycosyltransferase 2 family.</text>
</comment>
<dbReference type="InterPro" id="IPR001173">
    <property type="entry name" value="Glyco_trans_2-like"/>
</dbReference>
<evidence type="ECO:0000313" key="5">
    <source>
        <dbReference type="EMBL" id="TDE15919.1"/>
    </source>
</evidence>
<dbReference type="OrthoDB" id="8549922at2"/>
<keyword evidence="3 5" id="KW-0808">Transferase</keyword>
<name>A0A4R5DNW8_9ACTN</name>
<dbReference type="InParanoid" id="A0A4R5DNW8"/>
<dbReference type="GO" id="GO:0016757">
    <property type="term" value="F:glycosyltransferase activity"/>
    <property type="evidence" value="ECO:0007669"/>
    <property type="project" value="UniProtKB-KW"/>
</dbReference>
<dbReference type="Gene3D" id="3.40.50.2000">
    <property type="entry name" value="Glycogen Phosphorylase B"/>
    <property type="match status" value="1"/>
</dbReference>
<evidence type="ECO:0000256" key="1">
    <source>
        <dbReference type="ARBA" id="ARBA00006739"/>
    </source>
</evidence>
<accession>A0A4R5DNW8</accession>
<dbReference type="AlphaFoldDB" id="A0A4R5DNW8"/>
<dbReference type="InterPro" id="IPR050834">
    <property type="entry name" value="Glycosyltransf_2"/>
</dbReference>
<dbReference type="Gene3D" id="3.90.550.10">
    <property type="entry name" value="Spore Coat Polysaccharide Biosynthesis Protein SpsA, Chain A"/>
    <property type="match status" value="1"/>
</dbReference>
<evidence type="ECO:0000256" key="3">
    <source>
        <dbReference type="ARBA" id="ARBA00022679"/>
    </source>
</evidence>
<dbReference type="Pfam" id="PF00535">
    <property type="entry name" value="Glycos_transf_2"/>
    <property type="match status" value="1"/>
</dbReference>
<evidence type="ECO:0000256" key="2">
    <source>
        <dbReference type="ARBA" id="ARBA00022676"/>
    </source>
</evidence>
<comment type="caution">
    <text evidence="5">The sequence shown here is derived from an EMBL/GenBank/DDBJ whole genome shotgun (WGS) entry which is preliminary data.</text>
</comment>
<organism evidence="5 6">
    <name type="scientific">Jiangella asiatica</name>
    <dbReference type="NCBI Taxonomy" id="2530372"/>
    <lineage>
        <taxon>Bacteria</taxon>
        <taxon>Bacillati</taxon>
        <taxon>Actinomycetota</taxon>
        <taxon>Actinomycetes</taxon>
        <taxon>Jiangellales</taxon>
        <taxon>Jiangellaceae</taxon>
        <taxon>Jiangella</taxon>
    </lineage>
</organism>
<dbReference type="EMBL" id="SMKZ01000001">
    <property type="protein sequence ID" value="TDE15919.1"/>
    <property type="molecule type" value="Genomic_DNA"/>
</dbReference>
<dbReference type="SUPFAM" id="SSF53756">
    <property type="entry name" value="UDP-Glycosyltransferase/glycogen phosphorylase"/>
    <property type="match status" value="1"/>
</dbReference>
<dbReference type="SUPFAM" id="SSF53448">
    <property type="entry name" value="Nucleotide-diphospho-sugar transferases"/>
    <property type="match status" value="1"/>
</dbReference>
<evidence type="ECO:0000259" key="4">
    <source>
        <dbReference type="Pfam" id="PF00535"/>
    </source>
</evidence>
<keyword evidence="6" id="KW-1185">Reference proteome</keyword>
<feature type="domain" description="Glycosyltransferase 2-like" evidence="4">
    <location>
        <begin position="207"/>
        <end position="316"/>
    </location>
</feature>
<dbReference type="PANTHER" id="PTHR43685:SF5">
    <property type="entry name" value="GLYCOSYLTRANSFERASE EPSE-RELATED"/>
    <property type="match status" value="1"/>
</dbReference>
<keyword evidence="2" id="KW-0328">Glycosyltransferase</keyword>
<proteinExistence type="inferred from homology"/>
<evidence type="ECO:0000313" key="6">
    <source>
        <dbReference type="Proteomes" id="UP000294739"/>
    </source>
</evidence>
<dbReference type="RefSeq" id="WP_131890095.1">
    <property type="nucleotide sequence ID" value="NZ_SMKZ01000001.1"/>
</dbReference>
<sequence length="818" mass="89046">MANDRSAFVTQLGARLCGTTDPASLATTLLRTGSGQALDIVALTATSGRFGYDELLPKLAGGDDGSVTDPRWLPQLARIAALRRAAPDPTAALAILEQARQVHGTELLDGAARQLYAQLLVTLDPDRLPKVLDSLDLPPSLIRSIRADAANPFVTAGASVSEWTALLAAPFVSVGLEPVSLSGDAATPFDRLSAEASTAVDDTSLVSVVMSAYRPDASIFAAVRSILGQSWRNVELLVVDDASPEEFDSVLDEIAALDDRVRVLRSPANRGTYMARNLALEHARGEFVTFQDSDDWAHPRRLELQLAPLRDNPELLATRSHTLRAFPDLTFTYLGYPPDRINASSLLFRRREVVDLIGYFDTVRKSADVEYPERLRAAVPGSVLDLDPSLPLAICQLRAASLSRLDAIPGWMHWSRTLYRDAYRARNVRVRRGLASAYYDGNPDHRLLPLPDPSWSPTRGEGGTGGKKAAYDVVVLNDWRRGNRHPRSVLNDLHAMLDAGLRVAVAHAETFEPAPNLGRRPSLAGPILELVNDGTIAMTHVSQAASTRLLLTHDPATLQFAPDVDARLSADRVALLVDPETMRADGRTFRTADVVANSERLFSRRPTWVPRTGKARTTVAAASGPLELAELDLAKVYDPARLAAAVQRLRAHRPVIGRHVPDHASHWPATPDTLLAAYPDDDAFDVRIMGGVGTPLRVLGTGLPPNWVSFPDGALTVRTFLAQLDFFVYFDRDDAAVPGDAVIEAMSSGCVAVLPPHLQEVYGDGALYCEPGSVREVVTELHRSPSRYTRLQERARHAVAQRYGAPAFVRGLRRLLDA</sequence>
<protein>
    <submittedName>
        <fullName evidence="5">Glycosyltransferase</fullName>
    </submittedName>
</protein>
<dbReference type="InterPro" id="IPR029044">
    <property type="entry name" value="Nucleotide-diphossugar_trans"/>
</dbReference>
<dbReference type="Proteomes" id="UP000294739">
    <property type="component" value="Unassembled WGS sequence"/>
</dbReference>
<gene>
    <name evidence="5" type="ORF">E1269_01095</name>
</gene>
<dbReference type="CDD" id="cd00761">
    <property type="entry name" value="Glyco_tranf_GTA_type"/>
    <property type="match status" value="1"/>
</dbReference>